<dbReference type="InterPro" id="IPR053145">
    <property type="entry name" value="AB_hydrolase_Est10"/>
</dbReference>
<dbReference type="RefSeq" id="WP_015235506.1">
    <property type="nucleotide sequence ID" value="NC_019793.1"/>
</dbReference>
<dbReference type="GO" id="GO:0052689">
    <property type="term" value="F:carboxylic ester hydrolase activity"/>
    <property type="evidence" value="ECO:0007669"/>
    <property type="project" value="TreeGrafter"/>
</dbReference>
<reference evidence="4" key="1">
    <citation type="submission" date="2012-03" db="EMBL/GenBank/DDBJ databases">
        <title>Complete sequence of chromosome of Deinococcus peraridilitoris DSM 19664.</title>
        <authorList>
            <person name="Lucas S."/>
            <person name="Copeland A."/>
            <person name="Lapidus A."/>
            <person name="Glavina del Rio T."/>
            <person name="Dalin E."/>
            <person name="Tice H."/>
            <person name="Bruce D."/>
            <person name="Goodwin L."/>
            <person name="Pitluck S."/>
            <person name="Peters L."/>
            <person name="Mikhailova N."/>
            <person name="Lu M."/>
            <person name="Kyrpides N."/>
            <person name="Mavromatis K."/>
            <person name="Ivanova N."/>
            <person name="Brettin T."/>
            <person name="Detter J.C."/>
            <person name="Han C."/>
            <person name="Larimer F."/>
            <person name="Land M."/>
            <person name="Hauser L."/>
            <person name="Markowitz V."/>
            <person name="Cheng J.-F."/>
            <person name="Hugenholtz P."/>
            <person name="Woyke T."/>
            <person name="Wu D."/>
            <person name="Pukall R."/>
            <person name="Steenblock K."/>
            <person name="Brambilla E."/>
            <person name="Klenk H.-P."/>
            <person name="Eisen J.A."/>
        </authorList>
    </citation>
    <scope>NUCLEOTIDE SEQUENCE [LARGE SCALE GENOMIC DNA]</scope>
    <source>
        <strain evidence="4">DSM 19664 / LMG 22246 / CIP 109416 / KR-200</strain>
    </source>
</reference>
<dbReference type="OrthoDB" id="9809549at2"/>
<dbReference type="KEGG" id="dpd:Deipe_1665"/>
<dbReference type="eggNOG" id="COG1073">
    <property type="taxonomic scope" value="Bacteria"/>
</dbReference>
<keyword evidence="1" id="KW-0732">Signal</keyword>
<dbReference type="Pfam" id="PF12146">
    <property type="entry name" value="Hydrolase_4"/>
    <property type="match status" value="1"/>
</dbReference>
<dbReference type="InterPro" id="IPR029058">
    <property type="entry name" value="AB_hydrolase_fold"/>
</dbReference>
<evidence type="ECO:0000259" key="2">
    <source>
        <dbReference type="Pfam" id="PF12146"/>
    </source>
</evidence>
<keyword evidence="4" id="KW-1185">Reference proteome</keyword>
<gene>
    <name evidence="3" type="ordered locus">Deipe_1665</name>
</gene>
<accession>K9ZZZ2</accession>
<sequence length="318" mass="33738">MKKKLGLAIISLTTLVLLAFHARAATEQVLSLKTTSGDQEGTLILPTSAAGAVPVALILSGFGDWDRDGNFPGGAIGSNHYKLLAEGMAQQGIASLRFEKRGVNPDPTKRTPPTSFDQYADDARAWLATLKGDSRFSKIVVIGHGEGVLVGSIAAQQVPVVGLVSIDGRGRNMYDTALADLDARPNSVARETEKGIVRSLKAGVTPTNVPTELTRLYGPNELAFMASWGKYDPVKELGKLKTQLLIIQGGQNPAVSIEDGQLLSSVNAGQNKFIPNMSLTLKDATQDQAGNKGPNFDRSAALSEPLVPYISSFVKSLP</sequence>
<name>K9ZZZ2_DEIPD</name>
<evidence type="ECO:0000256" key="1">
    <source>
        <dbReference type="SAM" id="SignalP"/>
    </source>
</evidence>
<dbReference type="SUPFAM" id="SSF53474">
    <property type="entry name" value="alpha/beta-Hydrolases"/>
    <property type="match status" value="1"/>
</dbReference>
<dbReference type="EMBL" id="CP003382">
    <property type="protein sequence ID" value="AFZ67198.1"/>
    <property type="molecule type" value="Genomic_DNA"/>
</dbReference>
<dbReference type="HOGENOM" id="CLU_033707_1_0_0"/>
<dbReference type="STRING" id="937777.Deipe_1665"/>
<feature type="signal peptide" evidence="1">
    <location>
        <begin position="1"/>
        <end position="24"/>
    </location>
</feature>
<dbReference type="PANTHER" id="PTHR43265">
    <property type="entry name" value="ESTERASE ESTD"/>
    <property type="match status" value="1"/>
</dbReference>
<dbReference type="Gene3D" id="3.40.50.1820">
    <property type="entry name" value="alpha/beta hydrolase"/>
    <property type="match status" value="1"/>
</dbReference>
<dbReference type="InterPro" id="IPR022742">
    <property type="entry name" value="Hydrolase_4"/>
</dbReference>
<proteinExistence type="predicted"/>
<dbReference type="Proteomes" id="UP000010467">
    <property type="component" value="Chromosome"/>
</dbReference>
<evidence type="ECO:0000313" key="4">
    <source>
        <dbReference type="Proteomes" id="UP000010467"/>
    </source>
</evidence>
<protein>
    <recommendedName>
        <fullName evidence="2">Serine aminopeptidase S33 domain-containing protein</fullName>
    </recommendedName>
</protein>
<dbReference type="AlphaFoldDB" id="K9ZZZ2"/>
<dbReference type="PANTHER" id="PTHR43265:SF1">
    <property type="entry name" value="ESTERASE ESTD"/>
    <property type="match status" value="1"/>
</dbReference>
<feature type="domain" description="Serine aminopeptidase S33" evidence="2">
    <location>
        <begin position="72"/>
        <end position="157"/>
    </location>
</feature>
<feature type="chain" id="PRO_5003938921" description="Serine aminopeptidase S33 domain-containing protein" evidence="1">
    <location>
        <begin position="25"/>
        <end position="318"/>
    </location>
</feature>
<organism evidence="3 4">
    <name type="scientific">Deinococcus peraridilitoris (strain DSM 19664 / LMG 22246 / CIP 109416 / KR-200)</name>
    <dbReference type="NCBI Taxonomy" id="937777"/>
    <lineage>
        <taxon>Bacteria</taxon>
        <taxon>Thermotogati</taxon>
        <taxon>Deinococcota</taxon>
        <taxon>Deinococci</taxon>
        <taxon>Deinococcales</taxon>
        <taxon>Deinococcaceae</taxon>
        <taxon>Deinococcus</taxon>
    </lineage>
</organism>
<evidence type="ECO:0000313" key="3">
    <source>
        <dbReference type="EMBL" id="AFZ67198.1"/>
    </source>
</evidence>